<gene>
    <name evidence="1" type="ORF">SAMN05661091_1667</name>
</gene>
<dbReference type="STRING" id="1313296.SAMN05661091_1667"/>
<name>A0A1X7H3X0_9BACL</name>
<evidence type="ECO:0000313" key="1">
    <source>
        <dbReference type="EMBL" id="SMF79118.1"/>
    </source>
</evidence>
<dbReference type="CDD" id="cd20691">
    <property type="entry name" value="CdiI_EC536-like"/>
    <property type="match status" value="1"/>
</dbReference>
<sequence length="130" mass="15476">MLLNFDINRSLDELEDCDWGEPEYCSSLVVNVHRLRKTPLKNFSDEDLRLMILQQVSLDYLLPIAFERLINNPIRSGEMYTGDLLSSILKVDKAYWTDRQDFKHELDDLLNEFNNTVKVIDEYIKKYRNK</sequence>
<keyword evidence="2" id="KW-1185">Reference proteome</keyword>
<dbReference type="InterPro" id="IPR040547">
    <property type="entry name" value="CdiI"/>
</dbReference>
<dbReference type="AlphaFoldDB" id="A0A1X7H3X0"/>
<organism evidence="1 2">
    <name type="scientific">Paenibacillus uliginis N3/975</name>
    <dbReference type="NCBI Taxonomy" id="1313296"/>
    <lineage>
        <taxon>Bacteria</taxon>
        <taxon>Bacillati</taxon>
        <taxon>Bacillota</taxon>
        <taxon>Bacilli</taxon>
        <taxon>Bacillales</taxon>
        <taxon>Paenibacillaceae</taxon>
        <taxon>Paenibacillus</taxon>
    </lineage>
</organism>
<reference evidence="1 2" key="1">
    <citation type="submission" date="2017-04" db="EMBL/GenBank/DDBJ databases">
        <authorList>
            <person name="Afonso C.L."/>
            <person name="Miller P.J."/>
            <person name="Scott M.A."/>
            <person name="Spackman E."/>
            <person name="Goraichik I."/>
            <person name="Dimitrov K.M."/>
            <person name="Suarez D.L."/>
            <person name="Swayne D.E."/>
        </authorList>
    </citation>
    <scope>NUCLEOTIDE SEQUENCE [LARGE SCALE GENOMIC DNA]</scope>
    <source>
        <strain evidence="1 2">N3/975</strain>
    </source>
</reference>
<dbReference type="Pfam" id="PF18616">
    <property type="entry name" value="CdiI_3"/>
    <property type="match status" value="1"/>
</dbReference>
<evidence type="ECO:0000313" key="2">
    <source>
        <dbReference type="Proteomes" id="UP000192940"/>
    </source>
</evidence>
<dbReference type="RefSeq" id="WP_208918559.1">
    <property type="nucleotide sequence ID" value="NZ_LT840184.1"/>
</dbReference>
<accession>A0A1X7H3X0</accession>
<dbReference type="EMBL" id="LT840184">
    <property type="protein sequence ID" value="SMF79118.1"/>
    <property type="molecule type" value="Genomic_DNA"/>
</dbReference>
<proteinExistence type="predicted"/>
<protein>
    <submittedName>
        <fullName evidence="1">Uncharacterized protein</fullName>
    </submittedName>
</protein>
<dbReference type="Proteomes" id="UP000192940">
    <property type="component" value="Chromosome I"/>
</dbReference>